<dbReference type="InterPro" id="IPR039425">
    <property type="entry name" value="RNA_pol_sigma-70-like"/>
</dbReference>
<dbReference type="InterPro" id="IPR036388">
    <property type="entry name" value="WH-like_DNA-bd_sf"/>
</dbReference>
<dbReference type="InterPro" id="IPR007627">
    <property type="entry name" value="RNA_pol_sigma70_r2"/>
</dbReference>
<protein>
    <recommendedName>
        <fullName evidence="6">RNA polymerase sigma factor</fullName>
    </recommendedName>
</protein>
<keyword evidence="5 6" id="KW-0804">Transcription</keyword>
<dbReference type="SUPFAM" id="SSF88659">
    <property type="entry name" value="Sigma3 and sigma4 domains of RNA polymerase sigma factors"/>
    <property type="match status" value="1"/>
</dbReference>
<dbReference type="PROSITE" id="PS01063">
    <property type="entry name" value="SIGMA70_ECF"/>
    <property type="match status" value="1"/>
</dbReference>
<dbReference type="InterPro" id="IPR013325">
    <property type="entry name" value="RNA_pol_sigma_r2"/>
</dbReference>
<dbReference type="NCBIfam" id="TIGR02937">
    <property type="entry name" value="sigma70-ECF"/>
    <property type="match status" value="1"/>
</dbReference>
<dbReference type="InterPro" id="IPR014284">
    <property type="entry name" value="RNA_pol_sigma-70_dom"/>
</dbReference>
<evidence type="ECO:0000313" key="10">
    <source>
        <dbReference type="Proteomes" id="UP001500547"/>
    </source>
</evidence>
<gene>
    <name evidence="9" type="primary">sigZ</name>
    <name evidence="9" type="ORF">GCM10025770_00460</name>
</gene>
<dbReference type="EMBL" id="BAABLD010000001">
    <property type="protein sequence ID" value="GAA5157354.1"/>
    <property type="molecule type" value="Genomic_DNA"/>
</dbReference>
<evidence type="ECO:0000259" key="8">
    <source>
        <dbReference type="Pfam" id="PF08281"/>
    </source>
</evidence>
<keyword evidence="2 6" id="KW-0805">Transcription regulation</keyword>
<keyword evidence="4 6" id="KW-0238">DNA-binding</keyword>
<evidence type="ECO:0000256" key="1">
    <source>
        <dbReference type="ARBA" id="ARBA00010641"/>
    </source>
</evidence>
<name>A0ABP9Q6A0_9RHOO</name>
<dbReference type="Gene3D" id="1.10.10.10">
    <property type="entry name" value="Winged helix-like DNA-binding domain superfamily/Winged helix DNA-binding domain"/>
    <property type="match status" value="1"/>
</dbReference>
<organism evidence="9 10">
    <name type="scientific">Viridibacterium curvum</name>
    <dbReference type="NCBI Taxonomy" id="1101404"/>
    <lineage>
        <taxon>Bacteria</taxon>
        <taxon>Pseudomonadati</taxon>
        <taxon>Pseudomonadota</taxon>
        <taxon>Betaproteobacteria</taxon>
        <taxon>Rhodocyclales</taxon>
        <taxon>Rhodocyclaceae</taxon>
        <taxon>Viridibacterium</taxon>
    </lineage>
</organism>
<dbReference type="InterPro" id="IPR013324">
    <property type="entry name" value="RNA_pol_sigma_r3/r4-like"/>
</dbReference>
<evidence type="ECO:0000256" key="6">
    <source>
        <dbReference type="RuleBase" id="RU000716"/>
    </source>
</evidence>
<comment type="caution">
    <text evidence="9">The sequence shown here is derived from an EMBL/GenBank/DDBJ whole genome shotgun (WGS) entry which is preliminary data.</text>
</comment>
<evidence type="ECO:0000256" key="4">
    <source>
        <dbReference type="ARBA" id="ARBA00023125"/>
    </source>
</evidence>
<reference evidence="10" key="1">
    <citation type="journal article" date="2019" name="Int. J. Syst. Evol. Microbiol.">
        <title>The Global Catalogue of Microorganisms (GCM) 10K type strain sequencing project: providing services to taxonomists for standard genome sequencing and annotation.</title>
        <authorList>
            <consortium name="The Broad Institute Genomics Platform"/>
            <consortium name="The Broad Institute Genome Sequencing Center for Infectious Disease"/>
            <person name="Wu L."/>
            <person name="Ma J."/>
        </authorList>
    </citation>
    <scope>NUCLEOTIDE SEQUENCE [LARGE SCALE GENOMIC DNA]</scope>
    <source>
        <strain evidence="10">JCM 18715</strain>
    </source>
</reference>
<proteinExistence type="inferred from homology"/>
<dbReference type="RefSeq" id="WP_345530805.1">
    <property type="nucleotide sequence ID" value="NZ_BAABLD010000001.1"/>
</dbReference>
<keyword evidence="10" id="KW-1185">Reference proteome</keyword>
<evidence type="ECO:0000256" key="2">
    <source>
        <dbReference type="ARBA" id="ARBA00023015"/>
    </source>
</evidence>
<accession>A0ABP9Q6A0</accession>
<dbReference type="InterPro" id="IPR013249">
    <property type="entry name" value="RNA_pol_sigma70_r4_t2"/>
</dbReference>
<sequence>MNAWHAHERELRGWLLHHGHDAALAEDLLQDVFLKAMRQGSQFCEIANARAWLFEVTRNALSDHFRRERASLPLPDDLPAEIEEIATVDSLASCLPRVLNELAPQDREALVRCDLEGMSQAEFARQQGISLPAAKSRVQRARSRLKAQLGSACQVAFDDQGLISGFVPRPPLASAPD</sequence>
<dbReference type="Gene3D" id="1.10.1740.10">
    <property type="match status" value="1"/>
</dbReference>
<keyword evidence="3 6" id="KW-0731">Sigma factor</keyword>
<evidence type="ECO:0000256" key="3">
    <source>
        <dbReference type="ARBA" id="ARBA00023082"/>
    </source>
</evidence>
<dbReference type="Pfam" id="PF04542">
    <property type="entry name" value="Sigma70_r2"/>
    <property type="match status" value="1"/>
</dbReference>
<dbReference type="InterPro" id="IPR000838">
    <property type="entry name" value="RNA_pol_sigma70_ECF_CS"/>
</dbReference>
<evidence type="ECO:0000259" key="7">
    <source>
        <dbReference type="Pfam" id="PF04542"/>
    </source>
</evidence>
<feature type="domain" description="RNA polymerase sigma factor 70 region 4 type 2" evidence="8">
    <location>
        <begin position="94"/>
        <end position="145"/>
    </location>
</feature>
<dbReference type="Proteomes" id="UP001500547">
    <property type="component" value="Unassembled WGS sequence"/>
</dbReference>
<dbReference type="PANTHER" id="PTHR43133">
    <property type="entry name" value="RNA POLYMERASE ECF-TYPE SIGMA FACTO"/>
    <property type="match status" value="1"/>
</dbReference>
<comment type="similarity">
    <text evidence="1 6">Belongs to the sigma-70 factor family. ECF subfamily.</text>
</comment>
<dbReference type="SUPFAM" id="SSF88946">
    <property type="entry name" value="Sigma2 domain of RNA polymerase sigma factors"/>
    <property type="match status" value="1"/>
</dbReference>
<evidence type="ECO:0000256" key="5">
    <source>
        <dbReference type="ARBA" id="ARBA00023163"/>
    </source>
</evidence>
<feature type="domain" description="RNA polymerase sigma-70 region 2" evidence="7">
    <location>
        <begin position="5"/>
        <end position="69"/>
    </location>
</feature>
<dbReference type="Pfam" id="PF08281">
    <property type="entry name" value="Sigma70_r4_2"/>
    <property type="match status" value="1"/>
</dbReference>
<evidence type="ECO:0000313" key="9">
    <source>
        <dbReference type="EMBL" id="GAA5157354.1"/>
    </source>
</evidence>
<dbReference type="PANTHER" id="PTHR43133:SF8">
    <property type="entry name" value="RNA POLYMERASE SIGMA FACTOR HI_1459-RELATED"/>
    <property type="match status" value="1"/>
</dbReference>